<organism evidence="2 3">
    <name type="scientific">Pseudarthrobacter quantipunctorum</name>
    <dbReference type="NCBI Taxonomy" id="3128980"/>
    <lineage>
        <taxon>Bacteria</taxon>
        <taxon>Bacillati</taxon>
        <taxon>Actinomycetota</taxon>
        <taxon>Actinomycetes</taxon>
        <taxon>Micrococcales</taxon>
        <taxon>Micrococcaceae</taxon>
        <taxon>Pseudarthrobacter</taxon>
    </lineage>
</organism>
<evidence type="ECO:0008006" key="4">
    <source>
        <dbReference type="Google" id="ProtNLM"/>
    </source>
</evidence>
<protein>
    <recommendedName>
        <fullName evidence="4">Tetratricopeptide repeat protein</fullName>
    </recommendedName>
</protein>
<dbReference type="EMBL" id="CP148033">
    <property type="protein sequence ID" value="WXK94698.1"/>
    <property type="molecule type" value="Genomic_DNA"/>
</dbReference>
<dbReference type="Proteomes" id="UP001623384">
    <property type="component" value="Chromosome"/>
</dbReference>
<sequence length="253" mass="26513">MRAAEDGVDRRAARRRLLAWSAIPVILVLCMAAKLLSLGLLGARAASAYEANDAASVRSAAEALHVANFIEPHKAPFAAGGADVLAGDYGAARLRFEEALHLVPARQSGSAGACAIRVNLVLAIERLGDEKLSAGDQGAAAALFGEALAAVAAAPEGCFSDGLPAGTGNRLAGAEARLQDKLAGTRQEQDREPAPETGQEESQGEDTQDSARQSKLEQLEDSARQAQRERNSGREREQYLEDTGGSAGTDRPW</sequence>
<feature type="region of interest" description="Disordered" evidence="1">
    <location>
        <begin position="181"/>
        <end position="253"/>
    </location>
</feature>
<feature type="compositionally biased region" description="Acidic residues" evidence="1">
    <location>
        <begin position="198"/>
        <end position="208"/>
    </location>
</feature>
<evidence type="ECO:0000256" key="1">
    <source>
        <dbReference type="SAM" id="MobiDB-lite"/>
    </source>
</evidence>
<accession>A0ABZ2RGS4</accession>
<proteinExistence type="predicted"/>
<feature type="compositionally biased region" description="Basic and acidic residues" evidence="1">
    <location>
        <begin position="212"/>
        <end position="239"/>
    </location>
</feature>
<dbReference type="RefSeq" id="WP_406637877.1">
    <property type="nucleotide sequence ID" value="NZ_CP148033.1"/>
</dbReference>
<keyword evidence="3" id="KW-1185">Reference proteome</keyword>
<name>A0ABZ2RGS4_9MICC</name>
<reference evidence="2 3" key="1">
    <citation type="submission" date="2024-03" db="EMBL/GenBank/DDBJ databases">
        <title>Rhodococcus navarretei sp. nov. and Pseudarthrobacter quantumdoti sp. nov., two new species with the ability to biosynthesize Quantum Dots isolated from soil samples at Union Glacier, Antarctica.</title>
        <authorList>
            <person name="Vargas M."/>
        </authorList>
    </citation>
    <scope>NUCLEOTIDE SEQUENCE [LARGE SCALE GENOMIC DNA]</scope>
    <source>
        <strain evidence="2 3">RC-2-3</strain>
    </source>
</reference>
<gene>
    <name evidence="2" type="ORF">WHH00_07885</name>
</gene>
<evidence type="ECO:0000313" key="3">
    <source>
        <dbReference type="Proteomes" id="UP001623384"/>
    </source>
</evidence>
<evidence type="ECO:0000313" key="2">
    <source>
        <dbReference type="EMBL" id="WXK94698.1"/>
    </source>
</evidence>